<dbReference type="Pfam" id="PF01281">
    <property type="entry name" value="Ribosomal_L9_N"/>
    <property type="match status" value="1"/>
</dbReference>
<evidence type="ECO:0000259" key="10">
    <source>
        <dbReference type="Pfam" id="PF03948"/>
    </source>
</evidence>
<dbReference type="InterPro" id="IPR036935">
    <property type="entry name" value="Ribosomal_bL9_N_sf"/>
</dbReference>
<dbReference type="Gene3D" id="3.40.5.10">
    <property type="entry name" value="Ribosomal protein L9, N-terminal domain"/>
    <property type="match status" value="1"/>
</dbReference>
<organism evidence="11 12">
    <name type="scientific">Chenopodium quinoa</name>
    <name type="common">Quinoa</name>
    <dbReference type="NCBI Taxonomy" id="63459"/>
    <lineage>
        <taxon>Eukaryota</taxon>
        <taxon>Viridiplantae</taxon>
        <taxon>Streptophyta</taxon>
        <taxon>Embryophyta</taxon>
        <taxon>Tracheophyta</taxon>
        <taxon>Spermatophyta</taxon>
        <taxon>Magnoliopsida</taxon>
        <taxon>eudicotyledons</taxon>
        <taxon>Gunneridae</taxon>
        <taxon>Pentapetalae</taxon>
        <taxon>Caryophyllales</taxon>
        <taxon>Chenopodiaceae</taxon>
        <taxon>Chenopodioideae</taxon>
        <taxon>Atripliceae</taxon>
        <taxon>Chenopodium</taxon>
    </lineage>
</organism>
<evidence type="ECO:0000313" key="12">
    <source>
        <dbReference type="Proteomes" id="UP000596660"/>
    </source>
</evidence>
<dbReference type="GO" id="GO:0019843">
    <property type="term" value="F:rRNA binding"/>
    <property type="evidence" value="ECO:0007669"/>
    <property type="project" value="UniProtKB-KW"/>
</dbReference>
<dbReference type="SUPFAM" id="SSF55653">
    <property type="entry name" value="Ribosomal protein L9 C-domain"/>
    <property type="match status" value="1"/>
</dbReference>
<dbReference type="EnsemblPlants" id="AUR62014115-RA">
    <property type="protein sequence ID" value="AUR62014115-RA:cds"/>
    <property type="gene ID" value="AUR62014115"/>
</dbReference>
<keyword evidence="2" id="KW-0699">rRNA-binding</keyword>
<sequence length="263" mass="30140">MAYYQCGRNILRRIGQDAGVKRSDGYLPSLFFTGQGVRYRKLEVILTTNMDKLGKAGETVKVAPGYFRNYLMPKLLAVPNIDKFAYLVKEQRKIYQPLEEEEVKVVKESKQDLMKEYIAAANRLDNGTVVGEETCLVDFTLEGVQSLLTHGPVKCVHGIDSSRLGQQALVAYYDNRYFLDPDRLKVLRRYFKVDNELREPVTKDEIIAEVARQLSVQVEPENLHMPNPLSSLGEHEIPLRLPKSIPMPQGKLMWSLKVKIRRK</sequence>
<dbReference type="InterPro" id="IPR000244">
    <property type="entry name" value="Ribosomal_bL9"/>
</dbReference>
<dbReference type="Gene3D" id="3.10.430.100">
    <property type="entry name" value="Ribosomal protein L9, C-terminal domain"/>
    <property type="match status" value="1"/>
</dbReference>
<dbReference type="PANTHER" id="PTHR21368">
    <property type="entry name" value="50S RIBOSOMAL PROTEIN L9"/>
    <property type="match status" value="1"/>
</dbReference>
<dbReference type="InterPro" id="IPR020070">
    <property type="entry name" value="Ribosomal_bL9_N"/>
</dbReference>
<evidence type="ECO:0000256" key="7">
    <source>
        <dbReference type="ARBA" id="ARBA00035193"/>
    </source>
</evidence>
<keyword evidence="3" id="KW-0694">RNA-binding</keyword>
<reference evidence="11" key="2">
    <citation type="submission" date="2021-03" db="UniProtKB">
        <authorList>
            <consortium name="EnsemblPlants"/>
        </authorList>
    </citation>
    <scope>IDENTIFICATION</scope>
</reference>
<keyword evidence="12" id="KW-1185">Reference proteome</keyword>
<accession>A0A803LJG8</accession>
<evidence type="ECO:0000256" key="4">
    <source>
        <dbReference type="ARBA" id="ARBA00022980"/>
    </source>
</evidence>
<dbReference type="FunFam" id="3.40.5.10:FF:000007">
    <property type="entry name" value="50S ribosomal protein L9"/>
    <property type="match status" value="1"/>
</dbReference>
<dbReference type="Gramene" id="AUR62014115-RA">
    <property type="protein sequence ID" value="AUR62014115-RA:cds"/>
    <property type="gene ID" value="AUR62014115"/>
</dbReference>
<proteinExistence type="inferred from homology"/>
<dbReference type="GO" id="GO:0005840">
    <property type="term" value="C:ribosome"/>
    <property type="evidence" value="ECO:0007669"/>
    <property type="project" value="UniProtKB-KW"/>
</dbReference>
<keyword evidence="4" id="KW-0689">Ribosomal protein</keyword>
<dbReference type="AlphaFoldDB" id="A0A803LJG8"/>
<evidence type="ECO:0000313" key="11">
    <source>
        <dbReference type="EnsemblPlants" id="AUR62014115-RA:cds"/>
    </source>
</evidence>
<evidence type="ECO:0000256" key="8">
    <source>
        <dbReference type="ARBA" id="ARBA00035427"/>
    </source>
</evidence>
<dbReference type="GO" id="GO:1990904">
    <property type="term" value="C:ribonucleoprotein complex"/>
    <property type="evidence" value="ECO:0007669"/>
    <property type="project" value="UniProtKB-KW"/>
</dbReference>
<dbReference type="GO" id="GO:0003735">
    <property type="term" value="F:structural constituent of ribosome"/>
    <property type="evidence" value="ECO:0007669"/>
    <property type="project" value="InterPro"/>
</dbReference>
<evidence type="ECO:0000256" key="5">
    <source>
        <dbReference type="ARBA" id="ARBA00023274"/>
    </source>
</evidence>
<evidence type="ECO:0000259" key="9">
    <source>
        <dbReference type="Pfam" id="PF01281"/>
    </source>
</evidence>
<evidence type="ECO:0000256" key="6">
    <source>
        <dbReference type="ARBA" id="ARBA00031047"/>
    </source>
</evidence>
<feature type="domain" description="Ribosomal protein L9" evidence="9">
    <location>
        <begin position="43"/>
        <end position="79"/>
    </location>
</feature>
<dbReference type="GO" id="GO:0006412">
    <property type="term" value="P:translation"/>
    <property type="evidence" value="ECO:0007669"/>
    <property type="project" value="InterPro"/>
</dbReference>
<feature type="domain" description="Large ribosomal subunit protein bL9 C-terminal" evidence="10">
    <location>
        <begin position="201"/>
        <end position="245"/>
    </location>
</feature>
<dbReference type="InterPro" id="IPR009027">
    <property type="entry name" value="Ribosomal_bL9/RNase_H1_N"/>
</dbReference>
<name>A0A803LJG8_CHEQI</name>
<protein>
    <recommendedName>
        <fullName evidence="7">Large ribosomal subunit protein bL9c</fullName>
    </recommendedName>
    <alternativeName>
        <fullName evidence="8">50S ribosomal protein L9, chloroplastic</fullName>
    </alternativeName>
    <alternativeName>
        <fullName evidence="6">CL9</fullName>
    </alternativeName>
</protein>
<reference evidence="11" key="1">
    <citation type="journal article" date="2017" name="Nature">
        <title>The genome of Chenopodium quinoa.</title>
        <authorList>
            <person name="Jarvis D.E."/>
            <person name="Ho Y.S."/>
            <person name="Lightfoot D.J."/>
            <person name="Schmoeckel S.M."/>
            <person name="Li B."/>
            <person name="Borm T.J.A."/>
            <person name="Ohyanagi H."/>
            <person name="Mineta K."/>
            <person name="Michell C.T."/>
            <person name="Saber N."/>
            <person name="Kharbatia N.M."/>
            <person name="Rupper R.R."/>
            <person name="Sharp A.R."/>
            <person name="Dally N."/>
            <person name="Boughton B.A."/>
            <person name="Woo Y.H."/>
            <person name="Gao G."/>
            <person name="Schijlen E.G.W.M."/>
            <person name="Guo X."/>
            <person name="Momin A.A."/>
            <person name="Negrao S."/>
            <person name="Al-Babili S."/>
            <person name="Gehring C."/>
            <person name="Roessner U."/>
            <person name="Jung C."/>
            <person name="Murphy K."/>
            <person name="Arold S.T."/>
            <person name="Gojobori T."/>
            <person name="van der Linden C.G."/>
            <person name="van Loo E.N."/>
            <person name="Jellen E.N."/>
            <person name="Maughan P.J."/>
            <person name="Tester M."/>
        </authorList>
    </citation>
    <scope>NUCLEOTIDE SEQUENCE [LARGE SCALE GENOMIC DNA]</scope>
    <source>
        <strain evidence="11">cv. PI 614886</strain>
    </source>
</reference>
<evidence type="ECO:0000256" key="3">
    <source>
        <dbReference type="ARBA" id="ARBA00022884"/>
    </source>
</evidence>
<dbReference type="Pfam" id="PF03948">
    <property type="entry name" value="Ribosomal_L9_C"/>
    <property type="match status" value="1"/>
</dbReference>
<dbReference type="InterPro" id="IPR036791">
    <property type="entry name" value="Ribosomal_bL9_C_sf"/>
</dbReference>
<dbReference type="SUPFAM" id="SSF55658">
    <property type="entry name" value="L9 N-domain-like"/>
    <property type="match status" value="1"/>
</dbReference>
<keyword evidence="5" id="KW-0687">Ribonucleoprotein</keyword>
<comment type="similarity">
    <text evidence="1">Belongs to the bacterial ribosomal protein bL9 family.</text>
</comment>
<dbReference type="Proteomes" id="UP000596660">
    <property type="component" value="Unplaced"/>
</dbReference>
<dbReference type="InterPro" id="IPR020069">
    <property type="entry name" value="Ribosomal_bL9_C"/>
</dbReference>
<evidence type="ECO:0000256" key="2">
    <source>
        <dbReference type="ARBA" id="ARBA00022730"/>
    </source>
</evidence>
<dbReference type="OMA" id="KIRMACI"/>
<evidence type="ECO:0000256" key="1">
    <source>
        <dbReference type="ARBA" id="ARBA00010605"/>
    </source>
</evidence>